<evidence type="ECO:0000313" key="1">
    <source>
        <dbReference type="EMBL" id="SMD44598.1"/>
    </source>
</evidence>
<dbReference type="OrthoDB" id="883158at2"/>
<sequence>MDFKKLDQDLTEIVEKRIALSKIPYADESYDDIEEELHDLEDDFNEEYGDELESALEKIYDQLKSDNEVLLPSAYLANVYHPMKPDSFGKVTYEVKGGEGVPIESEQFDKMDVRLVLIPNPTRFVLRINGKSMKDLWVARG</sequence>
<name>A0A1W2H7H6_9BACT</name>
<gene>
    <name evidence="1" type="ORF">SAMN00777080_3222</name>
</gene>
<protein>
    <submittedName>
        <fullName evidence="1">Uncharacterized protein</fullName>
    </submittedName>
</protein>
<organism evidence="1 2">
    <name type="scientific">Aquiflexum balticum DSM 16537</name>
    <dbReference type="NCBI Taxonomy" id="758820"/>
    <lineage>
        <taxon>Bacteria</taxon>
        <taxon>Pseudomonadati</taxon>
        <taxon>Bacteroidota</taxon>
        <taxon>Cytophagia</taxon>
        <taxon>Cytophagales</taxon>
        <taxon>Cyclobacteriaceae</taxon>
        <taxon>Aquiflexum</taxon>
    </lineage>
</organism>
<proteinExistence type="predicted"/>
<dbReference type="RefSeq" id="WP_084121395.1">
    <property type="nucleotide sequence ID" value="NZ_LT838813.1"/>
</dbReference>
<dbReference type="Proteomes" id="UP000192333">
    <property type="component" value="Chromosome I"/>
</dbReference>
<dbReference type="AlphaFoldDB" id="A0A1W2H7H6"/>
<keyword evidence="2" id="KW-1185">Reference proteome</keyword>
<evidence type="ECO:0000313" key="2">
    <source>
        <dbReference type="Proteomes" id="UP000192333"/>
    </source>
</evidence>
<accession>A0A1W2H7H6</accession>
<reference evidence="2" key="1">
    <citation type="submission" date="2017-04" db="EMBL/GenBank/DDBJ databases">
        <authorList>
            <person name="Varghese N."/>
            <person name="Submissions S."/>
        </authorList>
    </citation>
    <scope>NUCLEOTIDE SEQUENCE [LARGE SCALE GENOMIC DNA]</scope>
    <source>
        <strain evidence="2">DSM 16537</strain>
    </source>
</reference>
<dbReference type="EMBL" id="LT838813">
    <property type="protein sequence ID" value="SMD44598.1"/>
    <property type="molecule type" value="Genomic_DNA"/>
</dbReference>
<dbReference type="STRING" id="758820.SAMN00777080_3222"/>